<organism evidence="2 3">
    <name type="scientific">Caloramator proteoclasticus DSM 10124</name>
    <dbReference type="NCBI Taxonomy" id="1121262"/>
    <lineage>
        <taxon>Bacteria</taxon>
        <taxon>Bacillati</taxon>
        <taxon>Bacillota</taxon>
        <taxon>Clostridia</taxon>
        <taxon>Eubacteriales</taxon>
        <taxon>Clostridiaceae</taxon>
        <taxon>Caloramator</taxon>
    </lineage>
</organism>
<feature type="transmembrane region" description="Helical" evidence="1">
    <location>
        <begin position="22"/>
        <end position="52"/>
    </location>
</feature>
<proteinExistence type="predicted"/>
<evidence type="ECO:0000313" key="2">
    <source>
        <dbReference type="EMBL" id="SHE72253.1"/>
    </source>
</evidence>
<dbReference type="EMBL" id="FQVG01000013">
    <property type="protein sequence ID" value="SHE72253.1"/>
    <property type="molecule type" value="Genomic_DNA"/>
</dbReference>
<keyword evidence="1" id="KW-0472">Membrane</keyword>
<keyword evidence="3" id="KW-1185">Reference proteome</keyword>
<keyword evidence="1" id="KW-0812">Transmembrane</keyword>
<evidence type="ECO:0000256" key="1">
    <source>
        <dbReference type="SAM" id="Phobius"/>
    </source>
</evidence>
<evidence type="ECO:0000313" key="3">
    <source>
        <dbReference type="Proteomes" id="UP000184423"/>
    </source>
</evidence>
<reference evidence="3" key="1">
    <citation type="submission" date="2016-11" db="EMBL/GenBank/DDBJ databases">
        <authorList>
            <person name="Varghese N."/>
            <person name="Submissions S."/>
        </authorList>
    </citation>
    <scope>NUCLEOTIDE SEQUENCE [LARGE SCALE GENOMIC DNA]</scope>
    <source>
        <strain evidence="3">DSM 10124</strain>
    </source>
</reference>
<dbReference type="RefSeq" id="WP_156897887.1">
    <property type="nucleotide sequence ID" value="NZ_FQVG01000013.1"/>
</dbReference>
<dbReference type="AlphaFoldDB" id="A0A1M4VTW6"/>
<name>A0A1M4VTW6_9CLOT</name>
<sequence length="57" mass="6453">MGEFKNNNELNDEPIRLGFKDVLAMTIAAIEVLLPIALLFAGIMGIVFFILLKFWIK</sequence>
<gene>
    <name evidence="2" type="ORF">SAMN02746091_00982</name>
</gene>
<protein>
    <submittedName>
        <fullName evidence="2">Uncharacterized protein</fullName>
    </submittedName>
</protein>
<accession>A0A1M4VTW6</accession>
<dbReference type="Proteomes" id="UP000184423">
    <property type="component" value="Unassembled WGS sequence"/>
</dbReference>
<keyword evidence="1" id="KW-1133">Transmembrane helix</keyword>